<protein>
    <recommendedName>
        <fullName evidence="4">YcxB-like protein domain-containing protein</fullName>
    </recommendedName>
</protein>
<evidence type="ECO:0008006" key="4">
    <source>
        <dbReference type="Google" id="ProtNLM"/>
    </source>
</evidence>
<evidence type="ECO:0000256" key="1">
    <source>
        <dbReference type="SAM" id="Phobius"/>
    </source>
</evidence>
<dbReference type="EMBL" id="JAKZGO010000008">
    <property type="protein sequence ID" value="MCH7414105.1"/>
    <property type="molecule type" value="Genomic_DNA"/>
</dbReference>
<evidence type="ECO:0000313" key="2">
    <source>
        <dbReference type="EMBL" id="MCH7414105.1"/>
    </source>
</evidence>
<keyword evidence="1" id="KW-1133">Transmembrane helix</keyword>
<feature type="transmembrane region" description="Helical" evidence="1">
    <location>
        <begin position="12"/>
        <end position="31"/>
    </location>
</feature>
<gene>
    <name evidence="2" type="ORF">MM213_11450</name>
</gene>
<dbReference type="Proteomes" id="UP001165430">
    <property type="component" value="Unassembled WGS sequence"/>
</dbReference>
<feature type="transmembrane region" description="Helical" evidence="1">
    <location>
        <begin position="51"/>
        <end position="73"/>
    </location>
</feature>
<reference evidence="2" key="1">
    <citation type="submission" date="2022-03" db="EMBL/GenBank/DDBJ databases">
        <title>De novo assembled genomes of Belliella spp. (Cyclobacteriaceae) strains.</title>
        <authorList>
            <person name="Szabo A."/>
            <person name="Korponai K."/>
            <person name="Felfoldi T."/>
        </authorList>
    </citation>
    <scope>NUCLEOTIDE SEQUENCE</scope>
    <source>
        <strain evidence="2">DSM 111903</strain>
    </source>
</reference>
<keyword evidence="1" id="KW-0812">Transmembrane</keyword>
<accession>A0ABS9VDI3</accession>
<sequence>MKIEEINLIEFYIKKLFPYIMMPVTIIFYAFPFKGLHNSDNLIQRFGLPGYTYTIFILLFFVSFIVMIGSFFSEPKIKKKELKLTEESLYHKGGKVLRFNDFETYKLVGKHEITIDNKTVWKFTSKFGKERLVLYLLMSFEEKKEFETHLEKYAVKNKTQ</sequence>
<name>A0ABS9VDI3_9BACT</name>
<comment type="caution">
    <text evidence="2">The sequence shown here is derived from an EMBL/GenBank/DDBJ whole genome shotgun (WGS) entry which is preliminary data.</text>
</comment>
<keyword evidence="1" id="KW-0472">Membrane</keyword>
<keyword evidence="3" id="KW-1185">Reference proteome</keyword>
<proteinExistence type="predicted"/>
<evidence type="ECO:0000313" key="3">
    <source>
        <dbReference type="Proteomes" id="UP001165430"/>
    </source>
</evidence>
<dbReference type="RefSeq" id="WP_241412402.1">
    <property type="nucleotide sequence ID" value="NZ_JAKZGO010000008.1"/>
</dbReference>
<organism evidence="2 3">
    <name type="scientific">Belliella alkalica</name>
    <dbReference type="NCBI Taxonomy" id="1730871"/>
    <lineage>
        <taxon>Bacteria</taxon>
        <taxon>Pseudomonadati</taxon>
        <taxon>Bacteroidota</taxon>
        <taxon>Cytophagia</taxon>
        <taxon>Cytophagales</taxon>
        <taxon>Cyclobacteriaceae</taxon>
        <taxon>Belliella</taxon>
    </lineage>
</organism>